<gene>
    <name evidence="2" type="ORF">GCM10008959_32800</name>
</gene>
<keyword evidence="3" id="KW-1185">Reference proteome</keyword>
<comment type="caution">
    <text evidence="2">The sequence shown here is derived from an EMBL/GenBank/DDBJ whole genome shotgun (WGS) entry which is preliminary data.</text>
</comment>
<sequence length="151" mass="17101">MGKNSKENRRTDAYRKSGGVCWFCGDHPAEHIEHLTPQARGGTNASENLVGACRRCNLLKEGQGIPGNPNWDLREFRQEVAYRLKQTPEQVVFYGERLHAKRSEAWIAAGKPTDKHLYKLGLLDERLGIKAEPFSFPDEPSFEAYGLDDEL</sequence>
<dbReference type="Pfam" id="PF14279">
    <property type="entry name" value="HNH_5"/>
    <property type="match status" value="1"/>
</dbReference>
<dbReference type="Proteomes" id="UP000634308">
    <property type="component" value="Unassembled WGS sequence"/>
</dbReference>
<dbReference type="PANTHER" id="PTHR33877:SF2">
    <property type="entry name" value="OS07G0170200 PROTEIN"/>
    <property type="match status" value="1"/>
</dbReference>
<dbReference type="RefSeq" id="WP_189066065.1">
    <property type="nucleotide sequence ID" value="NZ_BMQM01000027.1"/>
</dbReference>
<accession>A0ABQ2RW64</accession>
<dbReference type="CDD" id="cd00085">
    <property type="entry name" value="HNHc"/>
    <property type="match status" value="1"/>
</dbReference>
<protein>
    <recommendedName>
        <fullName evidence="1">HNH nuclease domain-containing protein</fullName>
    </recommendedName>
</protein>
<evidence type="ECO:0000313" key="2">
    <source>
        <dbReference type="EMBL" id="GGR68154.1"/>
    </source>
</evidence>
<dbReference type="InterPro" id="IPR003615">
    <property type="entry name" value="HNH_nuc"/>
</dbReference>
<evidence type="ECO:0000259" key="1">
    <source>
        <dbReference type="SMART" id="SM00507"/>
    </source>
</evidence>
<dbReference type="SMART" id="SM00507">
    <property type="entry name" value="HNHc"/>
    <property type="match status" value="1"/>
</dbReference>
<dbReference type="EMBL" id="BMQM01000027">
    <property type="protein sequence ID" value="GGR68154.1"/>
    <property type="molecule type" value="Genomic_DNA"/>
</dbReference>
<reference evidence="3" key="1">
    <citation type="journal article" date="2019" name="Int. J. Syst. Evol. Microbiol.">
        <title>The Global Catalogue of Microorganisms (GCM) 10K type strain sequencing project: providing services to taxonomists for standard genome sequencing and annotation.</title>
        <authorList>
            <consortium name="The Broad Institute Genomics Platform"/>
            <consortium name="The Broad Institute Genome Sequencing Center for Infectious Disease"/>
            <person name="Wu L."/>
            <person name="Ma J."/>
        </authorList>
    </citation>
    <scope>NUCLEOTIDE SEQUENCE [LARGE SCALE GENOMIC DNA]</scope>
    <source>
        <strain evidence="3">JCM 31404</strain>
    </source>
</reference>
<dbReference type="InterPro" id="IPR029471">
    <property type="entry name" value="HNH_5"/>
</dbReference>
<name>A0ABQ2RW64_9DEIO</name>
<proteinExistence type="predicted"/>
<evidence type="ECO:0000313" key="3">
    <source>
        <dbReference type="Proteomes" id="UP000634308"/>
    </source>
</evidence>
<feature type="domain" description="HNH nuclease" evidence="1">
    <location>
        <begin position="9"/>
        <end position="58"/>
    </location>
</feature>
<dbReference type="Gene3D" id="1.10.30.50">
    <property type="match status" value="1"/>
</dbReference>
<organism evidence="2 3">
    <name type="scientific">Deinococcus seoulensis</name>
    <dbReference type="NCBI Taxonomy" id="1837379"/>
    <lineage>
        <taxon>Bacteria</taxon>
        <taxon>Thermotogati</taxon>
        <taxon>Deinococcota</taxon>
        <taxon>Deinococci</taxon>
        <taxon>Deinococcales</taxon>
        <taxon>Deinococcaceae</taxon>
        <taxon>Deinococcus</taxon>
    </lineage>
</organism>
<dbReference type="InterPro" id="IPR052892">
    <property type="entry name" value="NA-targeting_endonuclease"/>
</dbReference>
<dbReference type="PANTHER" id="PTHR33877">
    <property type="entry name" value="SLL1193 PROTEIN"/>
    <property type="match status" value="1"/>
</dbReference>